<dbReference type="EMBL" id="FXAU01000003">
    <property type="protein sequence ID" value="SMG29073.1"/>
    <property type="molecule type" value="Genomic_DNA"/>
</dbReference>
<dbReference type="InterPro" id="IPR015421">
    <property type="entry name" value="PyrdxlP-dep_Trfase_major"/>
</dbReference>
<sequence length="340" mass="38241">MYIFTNDYAEGAHPAILQKMLDTNFEQQTGYGEDQYSIAAKKAIRKEIGNPHASIYFIATGTLTNQLAISCLLKSHEAVISAKSGHIQVHETGAIESLGNRIIPVETTDGKIRPEDIIKICHAHTLRPHVVKPRLVYITNATEIGSIYYKEELIALAACCKENNLLLYMDGARMGNALMATDNDLTLQDMSRLTDAFYIGGTKNGALLGEALIFNDPETYPEFDYLLKQKGALQAKGRLLGIQFLELFTDNLYYELADHANKMAMKIRHAFKEKGYEFLLESTTNQVFPILPNRVSETLRTNYSFLEWAKVDRDKTAVRIVTSWATPESIVDEFIRAIPH</sequence>
<dbReference type="Gene3D" id="3.40.640.10">
    <property type="entry name" value="Type I PLP-dependent aspartate aminotransferase-like (Major domain)"/>
    <property type="match status" value="1"/>
</dbReference>
<dbReference type="InterPro" id="IPR015424">
    <property type="entry name" value="PyrdxlP-dep_Trfase"/>
</dbReference>
<evidence type="ECO:0000256" key="1">
    <source>
        <dbReference type="ARBA" id="ARBA00001933"/>
    </source>
</evidence>
<dbReference type="PANTHER" id="PTHR48097:SF5">
    <property type="entry name" value="LOW SPECIFICITY L-THREONINE ALDOLASE"/>
    <property type="match status" value="1"/>
</dbReference>
<keyword evidence="6" id="KW-1185">Reference proteome</keyword>
<dbReference type="Gene3D" id="3.90.1150.10">
    <property type="entry name" value="Aspartate Aminotransferase, domain 1"/>
    <property type="match status" value="1"/>
</dbReference>
<evidence type="ECO:0000313" key="6">
    <source>
        <dbReference type="Proteomes" id="UP000192980"/>
    </source>
</evidence>
<reference evidence="5 6" key="1">
    <citation type="submission" date="2017-04" db="EMBL/GenBank/DDBJ databases">
        <authorList>
            <person name="Afonso C.L."/>
            <person name="Miller P.J."/>
            <person name="Scott M.A."/>
            <person name="Spackman E."/>
            <person name="Goraichik I."/>
            <person name="Dimitrov K.M."/>
            <person name="Suarez D.L."/>
            <person name="Swayne D.E."/>
        </authorList>
    </citation>
    <scope>NUCLEOTIDE SEQUENCE [LARGE SCALE GENOMIC DNA]</scope>
    <source>
        <strain evidence="5 6">DSM 22418</strain>
    </source>
</reference>
<dbReference type="OrthoDB" id="9774495at2"/>
<keyword evidence="3" id="KW-0663">Pyridoxal phosphate</keyword>
<dbReference type="Pfam" id="PF01212">
    <property type="entry name" value="Beta_elim_lyase"/>
    <property type="match status" value="1"/>
</dbReference>
<comment type="cofactor">
    <cofactor evidence="1">
        <name>pyridoxal 5'-phosphate</name>
        <dbReference type="ChEBI" id="CHEBI:597326"/>
    </cofactor>
</comment>
<accession>A0A1X7JN43</accession>
<dbReference type="InterPro" id="IPR001597">
    <property type="entry name" value="ArAA_b-elim_lyase/Thr_aldolase"/>
</dbReference>
<dbReference type="STRING" id="561061.SAMN05660862_1872"/>
<dbReference type="GO" id="GO:0006520">
    <property type="term" value="P:amino acid metabolic process"/>
    <property type="evidence" value="ECO:0007669"/>
    <property type="project" value="InterPro"/>
</dbReference>
<dbReference type="GO" id="GO:0016829">
    <property type="term" value="F:lyase activity"/>
    <property type="evidence" value="ECO:0007669"/>
    <property type="project" value="InterPro"/>
</dbReference>
<evidence type="ECO:0000256" key="3">
    <source>
        <dbReference type="ARBA" id="ARBA00022898"/>
    </source>
</evidence>
<organism evidence="5 6">
    <name type="scientific">Sphingobacterium psychroaquaticum</name>
    <dbReference type="NCBI Taxonomy" id="561061"/>
    <lineage>
        <taxon>Bacteria</taxon>
        <taxon>Pseudomonadati</taxon>
        <taxon>Bacteroidota</taxon>
        <taxon>Sphingobacteriia</taxon>
        <taxon>Sphingobacteriales</taxon>
        <taxon>Sphingobacteriaceae</taxon>
        <taxon>Sphingobacterium</taxon>
    </lineage>
</organism>
<comment type="similarity">
    <text evidence="2">Belongs to the threonine aldolase family.</text>
</comment>
<feature type="domain" description="Aromatic amino acid beta-eliminating lyase/threonine aldolase" evidence="4">
    <location>
        <begin position="13"/>
        <end position="225"/>
    </location>
</feature>
<evidence type="ECO:0000256" key="2">
    <source>
        <dbReference type="ARBA" id="ARBA00006966"/>
    </source>
</evidence>
<dbReference type="InterPro" id="IPR015422">
    <property type="entry name" value="PyrdxlP-dep_Trfase_small"/>
</dbReference>
<dbReference type="RefSeq" id="WP_085472633.1">
    <property type="nucleotide sequence ID" value="NZ_FXAU01000003.1"/>
</dbReference>
<dbReference type="Proteomes" id="UP000192980">
    <property type="component" value="Unassembled WGS sequence"/>
</dbReference>
<name>A0A1X7JN43_9SPHI</name>
<dbReference type="PANTHER" id="PTHR48097">
    <property type="entry name" value="L-THREONINE ALDOLASE-RELATED"/>
    <property type="match status" value="1"/>
</dbReference>
<protein>
    <submittedName>
        <fullName evidence="5">L-threonine aldolase</fullName>
    </submittedName>
</protein>
<evidence type="ECO:0000259" key="4">
    <source>
        <dbReference type="Pfam" id="PF01212"/>
    </source>
</evidence>
<evidence type="ECO:0000313" key="5">
    <source>
        <dbReference type="EMBL" id="SMG29073.1"/>
    </source>
</evidence>
<dbReference type="SUPFAM" id="SSF53383">
    <property type="entry name" value="PLP-dependent transferases"/>
    <property type="match status" value="1"/>
</dbReference>
<proteinExistence type="inferred from homology"/>
<gene>
    <name evidence="5" type="ORF">SAMN05660862_1872</name>
</gene>
<dbReference type="AlphaFoldDB" id="A0A1X7JN43"/>